<feature type="compositionally biased region" description="Polar residues" evidence="1">
    <location>
        <begin position="499"/>
        <end position="509"/>
    </location>
</feature>
<proteinExistence type="predicted"/>
<name>A0A444RJ22_VERDA</name>
<dbReference type="Proteomes" id="UP000288725">
    <property type="component" value="Chromosome 6"/>
</dbReference>
<feature type="compositionally biased region" description="Low complexity" evidence="1">
    <location>
        <begin position="112"/>
        <end position="125"/>
    </location>
</feature>
<feature type="transmembrane region" description="Helical" evidence="2">
    <location>
        <begin position="346"/>
        <end position="368"/>
    </location>
</feature>
<evidence type="ECO:0008006" key="5">
    <source>
        <dbReference type="Google" id="ProtNLM"/>
    </source>
</evidence>
<feature type="region of interest" description="Disordered" evidence="1">
    <location>
        <begin position="68"/>
        <end position="99"/>
    </location>
</feature>
<dbReference type="AlphaFoldDB" id="A0A444RJ22"/>
<feature type="region of interest" description="Disordered" evidence="1">
    <location>
        <begin position="186"/>
        <end position="214"/>
    </location>
</feature>
<keyword evidence="2" id="KW-0472">Membrane</keyword>
<feature type="compositionally biased region" description="Polar residues" evidence="1">
    <location>
        <begin position="479"/>
        <end position="489"/>
    </location>
</feature>
<feature type="region of interest" description="Disordered" evidence="1">
    <location>
        <begin position="399"/>
        <end position="545"/>
    </location>
</feature>
<feature type="compositionally biased region" description="Polar residues" evidence="1">
    <location>
        <begin position="187"/>
        <end position="203"/>
    </location>
</feature>
<keyword evidence="2" id="KW-0812">Transmembrane</keyword>
<organism evidence="3 4">
    <name type="scientific">Verticillium dahliae</name>
    <name type="common">Verticillium wilt</name>
    <dbReference type="NCBI Taxonomy" id="27337"/>
    <lineage>
        <taxon>Eukaryota</taxon>
        <taxon>Fungi</taxon>
        <taxon>Dikarya</taxon>
        <taxon>Ascomycota</taxon>
        <taxon>Pezizomycotina</taxon>
        <taxon>Sordariomycetes</taxon>
        <taxon>Hypocreomycetidae</taxon>
        <taxon>Glomerellales</taxon>
        <taxon>Plectosphaerellaceae</taxon>
        <taxon>Verticillium</taxon>
    </lineage>
</organism>
<feature type="region of interest" description="Disordered" evidence="1">
    <location>
        <begin position="111"/>
        <end position="130"/>
    </location>
</feature>
<evidence type="ECO:0000313" key="4">
    <source>
        <dbReference type="Proteomes" id="UP000288725"/>
    </source>
</evidence>
<protein>
    <recommendedName>
        <fullName evidence="5">Mid2 domain-containing protein</fullName>
    </recommendedName>
</protein>
<evidence type="ECO:0000313" key="3">
    <source>
        <dbReference type="EMBL" id="RXG41191.1"/>
    </source>
</evidence>
<feature type="compositionally biased region" description="Basic and acidic residues" evidence="1">
    <location>
        <begin position="456"/>
        <end position="469"/>
    </location>
</feature>
<feature type="compositionally biased region" description="Low complexity" evidence="1">
    <location>
        <begin position="420"/>
        <end position="431"/>
    </location>
</feature>
<feature type="compositionally biased region" description="Basic and acidic residues" evidence="1">
    <location>
        <begin position="79"/>
        <end position="91"/>
    </location>
</feature>
<sequence>MEQHLSKPFHLPSSADPRPVPVRLSTWGTTPPGLPKLFVSLIILLSGFSPLLKSSFGLRSEEITGSHKPLMIQPPTMGDIREPTPELDRGVTDPTTSTVNEAATNQPVNLRGTATTSSTTSGSTAQPTGKNKAIQWENWDVARPFPVLVAGDSGKVPHAINALLLSDLVLEKGEWSYKREGAPEVTLATTSTQSNQVPNSGDTGETRVRQTDGRGSLEMSENSIVLPLGVLESSQAPYGLDMYLNLTWRYKDEIGWSNSGVFTVVETVKESDERMERQIQAFETEEHLPDEVSRILNGGSNVIPLDPSNTDLTLAPSTTGIASSADDDADLDDDNDEGGLSIGAKAGIGAGAGVVGLALIVALLWFFCLRNRHKKKGHVSKNPYNTEGHVSEYMVNKETTGARVTESPHSPYSDDGSLAQQQQQQQQLQNQTASSSPRETTAFVTSVAAAPSSSRHNLERQSEGQDRGLSEATPLAASTPHSDSQQPQHESTRPGARSATPQGVNSNVSHLIEDGMTEDEIRRLEDEERQLDAAIEQHGHGRRLA</sequence>
<feature type="compositionally biased region" description="Polar residues" evidence="1">
    <location>
        <begin position="432"/>
        <end position="444"/>
    </location>
</feature>
<evidence type="ECO:0000256" key="2">
    <source>
        <dbReference type="SAM" id="Phobius"/>
    </source>
</evidence>
<accession>A0A444RJ22</accession>
<comment type="caution">
    <text evidence="3">The sequence shown here is derived from an EMBL/GenBank/DDBJ whole genome shotgun (WGS) entry which is preliminary data.</text>
</comment>
<keyword evidence="2" id="KW-1133">Transmembrane helix</keyword>
<gene>
    <name evidence="3" type="ORF">VDGE_03257</name>
</gene>
<reference evidence="3 4" key="1">
    <citation type="submission" date="2018-12" db="EMBL/GenBank/DDBJ databases">
        <title>Genome of Verticillium dahliae isolate Getta Getta.</title>
        <authorList>
            <person name="Gardiner D.M."/>
        </authorList>
    </citation>
    <scope>NUCLEOTIDE SEQUENCE [LARGE SCALE GENOMIC DNA]</scope>
    <source>
        <strain evidence="3 4">Getta Getta</strain>
    </source>
</reference>
<evidence type="ECO:0000256" key="1">
    <source>
        <dbReference type="SAM" id="MobiDB-lite"/>
    </source>
</evidence>
<dbReference type="EMBL" id="RSDZ01000275">
    <property type="protein sequence ID" value="RXG41191.1"/>
    <property type="molecule type" value="Genomic_DNA"/>
</dbReference>